<sequence>MSNLGRNGCLNCLKEKQSFWDLRLEVLEPKKGPICQTDPVGLTRQKRRHVRQQVKHKKKHRRDESLLDLHQKKLKKKKKTKRNADHSVAT</sequence>
<dbReference type="EMBL" id="FZQP02000226">
    <property type="protein sequence ID" value="VVC87962.1"/>
    <property type="molecule type" value="Genomic_DNA"/>
</dbReference>
<reference evidence="2 3" key="1">
    <citation type="submission" date="2017-07" db="EMBL/GenBank/DDBJ databases">
        <authorList>
            <person name="Talla V."/>
            <person name="Backstrom N."/>
        </authorList>
    </citation>
    <scope>NUCLEOTIDE SEQUENCE [LARGE SCALE GENOMIC DNA]</scope>
</reference>
<feature type="compositionally biased region" description="Basic residues" evidence="1">
    <location>
        <begin position="72"/>
        <end position="81"/>
    </location>
</feature>
<feature type="compositionally biased region" description="Basic and acidic residues" evidence="1">
    <location>
        <begin position="62"/>
        <end position="71"/>
    </location>
</feature>
<evidence type="ECO:0000313" key="2">
    <source>
        <dbReference type="EMBL" id="VVC87962.1"/>
    </source>
</evidence>
<dbReference type="Proteomes" id="UP000324832">
    <property type="component" value="Unassembled WGS sequence"/>
</dbReference>
<feature type="compositionally biased region" description="Basic residues" evidence="1">
    <location>
        <begin position="44"/>
        <end position="61"/>
    </location>
</feature>
<keyword evidence="3" id="KW-1185">Reference proteome</keyword>
<name>A0A5E4PRE4_9NEOP</name>
<protein>
    <submittedName>
        <fullName evidence="2">Uncharacterized protein</fullName>
    </submittedName>
</protein>
<organism evidence="2 3">
    <name type="scientific">Leptidea sinapis</name>
    <dbReference type="NCBI Taxonomy" id="189913"/>
    <lineage>
        <taxon>Eukaryota</taxon>
        <taxon>Metazoa</taxon>
        <taxon>Ecdysozoa</taxon>
        <taxon>Arthropoda</taxon>
        <taxon>Hexapoda</taxon>
        <taxon>Insecta</taxon>
        <taxon>Pterygota</taxon>
        <taxon>Neoptera</taxon>
        <taxon>Endopterygota</taxon>
        <taxon>Lepidoptera</taxon>
        <taxon>Glossata</taxon>
        <taxon>Ditrysia</taxon>
        <taxon>Papilionoidea</taxon>
        <taxon>Pieridae</taxon>
        <taxon>Dismorphiinae</taxon>
        <taxon>Leptidea</taxon>
    </lineage>
</organism>
<dbReference type="AlphaFoldDB" id="A0A5E4PRE4"/>
<accession>A0A5E4PRE4</accession>
<evidence type="ECO:0000256" key="1">
    <source>
        <dbReference type="SAM" id="MobiDB-lite"/>
    </source>
</evidence>
<gene>
    <name evidence="2" type="ORF">LSINAPIS_LOCUS1449</name>
</gene>
<evidence type="ECO:0000313" key="3">
    <source>
        <dbReference type="Proteomes" id="UP000324832"/>
    </source>
</evidence>
<feature type="region of interest" description="Disordered" evidence="1">
    <location>
        <begin position="35"/>
        <end position="90"/>
    </location>
</feature>
<proteinExistence type="predicted"/>